<evidence type="ECO:0000313" key="1">
    <source>
        <dbReference type="EMBL" id="TSK16111.1"/>
    </source>
</evidence>
<evidence type="ECO:0000313" key="2">
    <source>
        <dbReference type="Proteomes" id="UP000319801"/>
    </source>
</evidence>
<protein>
    <submittedName>
        <fullName evidence="1">Uncharacterized protein</fullName>
    </submittedName>
</protein>
<dbReference type="EMBL" id="VCAZ01000003">
    <property type="protein sequence ID" value="TSK16111.1"/>
    <property type="molecule type" value="Genomic_DNA"/>
</dbReference>
<name>A0A556TJT3_BAGYA</name>
<gene>
    <name evidence="1" type="ORF">Baya_0982</name>
</gene>
<dbReference type="AlphaFoldDB" id="A0A556TJT3"/>
<reference evidence="1 2" key="1">
    <citation type="journal article" date="2019" name="Genome Biol. Evol.">
        <title>Whole-Genome Sequencing of the Giant Devil Catfish, Bagarius yarrelli.</title>
        <authorList>
            <person name="Jiang W."/>
            <person name="Lv Y."/>
            <person name="Cheng L."/>
            <person name="Yang K."/>
            <person name="Chao B."/>
            <person name="Wang X."/>
            <person name="Li Y."/>
            <person name="Pan X."/>
            <person name="You X."/>
            <person name="Zhang Y."/>
            <person name="Yang J."/>
            <person name="Li J."/>
            <person name="Zhang X."/>
            <person name="Liu S."/>
            <person name="Sun C."/>
            <person name="Yang J."/>
            <person name="Shi Q."/>
        </authorList>
    </citation>
    <scope>NUCLEOTIDE SEQUENCE [LARGE SCALE GENOMIC DNA]</scope>
    <source>
        <strain evidence="1">JWS20170419001</strain>
        <tissue evidence="1">Muscle</tissue>
    </source>
</reference>
<accession>A0A556TJT3</accession>
<organism evidence="1 2">
    <name type="scientific">Bagarius yarrelli</name>
    <name type="common">Goonch</name>
    <name type="synonym">Bagrus yarrelli</name>
    <dbReference type="NCBI Taxonomy" id="175774"/>
    <lineage>
        <taxon>Eukaryota</taxon>
        <taxon>Metazoa</taxon>
        <taxon>Chordata</taxon>
        <taxon>Craniata</taxon>
        <taxon>Vertebrata</taxon>
        <taxon>Euteleostomi</taxon>
        <taxon>Actinopterygii</taxon>
        <taxon>Neopterygii</taxon>
        <taxon>Teleostei</taxon>
        <taxon>Ostariophysi</taxon>
        <taxon>Siluriformes</taxon>
        <taxon>Sisoridae</taxon>
        <taxon>Sisorinae</taxon>
        <taxon>Bagarius</taxon>
    </lineage>
</organism>
<keyword evidence="2" id="KW-1185">Reference proteome</keyword>
<comment type="caution">
    <text evidence="1">The sequence shown here is derived from an EMBL/GenBank/DDBJ whole genome shotgun (WGS) entry which is preliminary data.</text>
</comment>
<dbReference type="Proteomes" id="UP000319801">
    <property type="component" value="Unassembled WGS sequence"/>
</dbReference>
<proteinExistence type="predicted"/>
<sequence length="111" mass="12534">MSIEGRVKSALMEVVTRAEAKLYTDWVPETYEARPHSRLENRFSTAKVQGPIFPVSTHREASYSNLADDREHGYQTMLKVEQTLARYRSLTAASFLGALKLPTKPLTTAFT</sequence>
<dbReference type="OrthoDB" id="8948664at2759"/>